<evidence type="ECO:0000313" key="6">
    <source>
        <dbReference type="EMBL" id="MFC4219753.1"/>
    </source>
</evidence>
<dbReference type="SUPFAM" id="SSF46689">
    <property type="entry name" value="Homeodomain-like"/>
    <property type="match status" value="1"/>
</dbReference>
<name>A0ABV8PIA1_9FLAO</name>
<reference evidence="7" key="1">
    <citation type="journal article" date="2019" name="Int. J. Syst. Evol. Microbiol.">
        <title>The Global Catalogue of Microorganisms (GCM) 10K type strain sequencing project: providing services to taxonomists for standard genome sequencing and annotation.</title>
        <authorList>
            <consortium name="The Broad Institute Genomics Platform"/>
            <consortium name="The Broad Institute Genome Sequencing Center for Infectious Disease"/>
            <person name="Wu L."/>
            <person name="Ma J."/>
        </authorList>
    </citation>
    <scope>NUCLEOTIDE SEQUENCE [LARGE SCALE GENOMIC DNA]</scope>
    <source>
        <strain evidence="7">CGMCC 1.15774</strain>
    </source>
</reference>
<dbReference type="InterPro" id="IPR001647">
    <property type="entry name" value="HTH_TetR"/>
</dbReference>
<sequence>MARDGRPTRNKILAESKELVFEKGFAGTSIDQILDRTGITKGAFFYHFKTKSALAKALIEEFAQDDMGHMEAALKKTEHLKGAPLERLSQFVQEFIDLMSDLSSPPSCLYASYTYEPDQFDKEVLDTVEEAILKWKETFKTLLKAVLQEYDLKMETNIDELANNFFVTFEGSFVISRALKDPSITAKQLQLLKNHFQLLFERKVS</sequence>
<dbReference type="Pfam" id="PF16925">
    <property type="entry name" value="TetR_C_13"/>
    <property type="match status" value="1"/>
</dbReference>
<dbReference type="RefSeq" id="WP_379763112.1">
    <property type="nucleotide sequence ID" value="NZ_JBHSCL010000004.1"/>
</dbReference>
<gene>
    <name evidence="6" type="ORF">ACFOWS_06405</name>
</gene>
<dbReference type="InterPro" id="IPR011075">
    <property type="entry name" value="TetR_C"/>
</dbReference>
<evidence type="ECO:0000259" key="5">
    <source>
        <dbReference type="PROSITE" id="PS50977"/>
    </source>
</evidence>
<keyword evidence="3" id="KW-0804">Transcription</keyword>
<accession>A0ABV8PIA1</accession>
<dbReference type="PROSITE" id="PS01081">
    <property type="entry name" value="HTH_TETR_1"/>
    <property type="match status" value="1"/>
</dbReference>
<evidence type="ECO:0000256" key="3">
    <source>
        <dbReference type="ARBA" id="ARBA00023163"/>
    </source>
</evidence>
<dbReference type="PROSITE" id="PS50977">
    <property type="entry name" value="HTH_TETR_2"/>
    <property type="match status" value="1"/>
</dbReference>
<evidence type="ECO:0000256" key="1">
    <source>
        <dbReference type="ARBA" id="ARBA00023015"/>
    </source>
</evidence>
<protein>
    <submittedName>
        <fullName evidence="6">TetR/AcrR family transcriptional regulator</fullName>
    </submittedName>
</protein>
<dbReference type="Gene3D" id="1.10.357.10">
    <property type="entry name" value="Tetracycline Repressor, domain 2"/>
    <property type="match status" value="1"/>
</dbReference>
<comment type="caution">
    <text evidence="6">The sequence shown here is derived from an EMBL/GenBank/DDBJ whole genome shotgun (WGS) entry which is preliminary data.</text>
</comment>
<dbReference type="EMBL" id="JBHSCL010000004">
    <property type="protein sequence ID" value="MFC4219753.1"/>
    <property type="molecule type" value="Genomic_DNA"/>
</dbReference>
<dbReference type="Pfam" id="PF00440">
    <property type="entry name" value="TetR_N"/>
    <property type="match status" value="1"/>
</dbReference>
<dbReference type="PANTHER" id="PTHR47506:SF1">
    <property type="entry name" value="HTH-TYPE TRANSCRIPTIONAL REGULATOR YJDC"/>
    <property type="match status" value="1"/>
</dbReference>
<keyword evidence="7" id="KW-1185">Reference proteome</keyword>
<dbReference type="PRINTS" id="PR00455">
    <property type="entry name" value="HTHTETR"/>
</dbReference>
<dbReference type="InterPro" id="IPR009057">
    <property type="entry name" value="Homeodomain-like_sf"/>
</dbReference>
<dbReference type="InterPro" id="IPR023772">
    <property type="entry name" value="DNA-bd_HTH_TetR-type_CS"/>
</dbReference>
<dbReference type="PANTHER" id="PTHR47506">
    <property type="entry name" value="TRANSCRIPTIONAL REGULATORY PROTEIN"/>
    <property type="match status" value="1"/>
</dbReference>
<evidence type="ECO:0000256" key="4">
    <source>
        <dbReference type="PROSITE-ProRule" id="PRU00335"/>
    </source>
</evidence>
<dbReference type="InterPro" id="IPR036271">
    <property type="entry name" value="Tet_transcr_reg_TetR-rel_C_sf"/>
</dbReference>
<feature type="domain" description="HTH tetR-type" evidence="5">
    <location>
        <begin position="6"/>
        <end position="66"/>
    </location>
</feature>
<keyword evidence="1" id="KW-0805">Transcription regulation</keyword>
<feature type="DNA-binding region" description="H-T-H motif" evidence="4">
    <location>
        <begin position="29"/>
        <end position="48"/>
    </location>
</feature>
<dbReference type="SUPFAM" id="SSF48498">
    <property type="entry name" value="Tetracyclin repressor-like, C-terminal domain"/>
    <property type="match status" value="1"/>
</dbReference>
<proteinExistence type="predicted"/>
<evidence type="ECO:0000313" key="7">
    <source>
        <dbReference type="Proteomes" id="UP001595841"/>
    </source>
</evidence>
<dbReference type="Proteomes" id="UP001595841">
    <property type="component" value="Unassembled WGS sequence"/>
</dbReference>
<organism evidence="6 7">
    <name type="scientific">Flagellimonas marina</name>
    <dbReference type="NCBI Taxonomy" id="1775168"/>
    <lineage>
        <taxon>Bacteria</taxon>
        <taxon>Pseudomonadati</taxon>
        <taxon>Bacteroidota</taxon>
        <taxon>Flavobacteriia</taxon>
        <taxon>Flavobacteriales</taxon>
        <taxon>Flavobacteriaceae</taxon>
        <taxon>Flagellimonas</taxon>
    </lineage>
</organism>
<evidence type="ECO:0000256" key="2">
    <source>
        <dbReference type="ARBA" id="ARBA00023125"/>
    </source>
</evidence>
<keyword evidence="2 4" id="KW-0238">DNA-binding</keyword>